<reference evidence="2" key="1">
    <citation type="journal article" date="2016" name="Genome Announc.">
        <title>Genome sequence of Ustilaginoidea virens IPU010, a rice pathogenic fungus causing false smut.</title>
        <authorList>
            <person name="Kumagai T."/>
            <person name="Ishii T."/>
            <person name="Terai G."/>
            <person name="Umemura M."/>
            <person name="Machida M."/>
            <person name="Asai K."/>
        </authorList>
    </citation>
    <scope>NUCLEOTIDE SEQUENCE [LARGE SCALE GENOMIC DNA]</scope>
    <source>
        <strain evidence="2">IPU010</strain>
    </source>
</reference>
<proteinExistence type="predicted"/>
<dbReference type="AlphaFoldDB" id="A0A1B5L3E9"/>
<dbReference type="EMBL" id="BBTG02000062">
    <property type="protein sequence ID" value="GAO17985.1"/>
    <property type="molecule type" value="Genomic_DNA"/>
</dbReference>
<organism evidence="1 2">
    <name type="scientific">Ustilaginoidea virens</name>
    <name type="common">Rice false smut fungus</name>
    <name type="synonym">Villosiclava virens</name>
    <dbReference type="NCBI Taxonomy" id="1159556"/>
    <lineage>
        <taxon>Eukaryota</taxon>
        <taxon>Fungi</taxon>
        <taxon>Dikarya</taxon>
        <taxon>Ascomycota</taxon>
        <taxon>Pezizomycotina</taxon>
        <taxon>Sordariomycetes</taxon>
        <taxon>Hypocreomycetidae</taxon>
        <taxon>Hypocreales</taxon>
        <taxon>Clavicipitaceae</taxon>
        <taxon>Ustilaginoidea</taxon>
    </lineage>
</organism>
<accession>A0A1B5L3E9</accession>
<evidence type="ECO:0008006" key="3">
    <source>
        <dbReference type="Google" id="ProtNLM"/>
    </source>
</evidence>
<comment type="caution">
    <text evidence="1">The sequence shown here is derived from an EMBL/GenBank/DDBJ whole genome shotgun (WGS) entry which is preliminary data.</text>
</comment>
<dbReference type="Proteomes" id="UP000054053">
    <property type="component" value="Unassembled WGS sequence"/>
</dbReference>
<evidence type="ECO:0000313" key="1">
    <source>
        <dbReference type="EMBL" id="GAO17985.1"/>
    </source>
</evidence>
<dbReference type="Gene3D" id="3.40.50.1240">
    <property type="entry name" value="Phosphoglycerate mutase-like"/>
    <property type="match status" value="1"/>
</dbReference>
<evidence type="ECO:0000313" key="2">
    <source>
        <dbReference type="Proteomes" id="UP000054053"/>
    </source>
</evidence>
<protein>
    <recommendedName>
        <fullName evidence="3">Phosphoglycerate mutase family protein</fullName>
    </recommendedName>
</protein>
<dbReference type="InterPro" id="IPR029033">
    <property type="entry name" value="His_PPase_superfam"/>
</dbReference>
<gene>
    <name evidence="1" type="ORF">UVI_02060090</name>
</gene>
<name>A0A1B5L3E9_USTVR</name>
<dbReference type="SUPFAM" id="SSF53254">
    <property type="entry name" value="Phosphoglycerate mutase-like"/>
    <property type="match status" value="1"/>
</dbReference>
<sequence length="176" mass="19759">MVDCRSKNRPYAHPNPTLQLFAEIVFFIRHGEKPSGDENGLSAQGKQRAQCLRNVFAAGTSYNIGKIMAQAYKPSGKRKRPYDTVKPLADDLGLTVDVSCDRDDAKCVRKAVRKYDGPGNILICWEHKMLTELAEKLGDENAPSYPSDRFDEIWIDPHPYSRISDIVSEDCPGLDD</sequence>